<protein>
    <recommendedName>
        <fullName evidence="5">Cytochrome P450</fullName>
    </recommendedName>
</protein>
<dbReference type="InterPro" id="IPR036396">
    <property type="entry name" value="Cyt_P450_sf"/>
</dbReference>
<comment type="similarity">
    <text evidence="1">Belongs to the cytochrome P450 family.</text>
</comment>
<dbReference type="PRINTS" id="PR00463">
    <property type="entry name" value="EP450I"/>
</dbReference>
<keyword evidence="2" id="KW-0812">Transmembrane</keyword>
<keyword evidence="4" id="KW-1185">Reference proteome</keyword>
<evidence type="ECO:0000313" key="3">
    <source>
        <dbReference type="EMBL" id="KAH6591087.1"/>
    </source>
</evidence>
<accession>A0ABQ8F3W5</accession>
<dbReference type="Gene3D" id="1.10.630.10">
    <property type="entry name" value="Cytochrome P450"/>
    <property type="match status" value="1"/>
</dbReference>
<dbReference type="PANTHER" id="PTHR24305">
    <property type="entry name" value="CYTOCHROME P450"/>
    <property type="match status" value="1"/>
</dbReference>
<dbReference type="Proteomes" id="UP001648503">
    <property type="component" value="Unassembled WGS sequence"/>
</dbReference>
<name>A0ABQ8F3W5_9FUNG</name>
<dbReference type="PRINTS" id="PR00385">
    <property type="entry name" value="P450"/>
</dbReference>
<dbReference type="InterPro" id="IPR050121">
    <property type="entry name" value="Cytochrome_P450_monoxygenase"/>
</dbReference>
<dbReference type="SUPFAM" id="SSF48264">
    <property type="entry name" value="Cytochrome P450"/>
    <property type="match status" value="1"/>
</dbReference>
<dbReference type="PANTHER" id="PTHR24305:SF166">
    <property type="entry name" value="CYTOCHROME P450 12A4, MITOCHONDRIAL-RELATED"/>
    <property type="match status" value="1"/>
</dbReference>
<comment type="caution">
    <text evidence="3">The sequence shown here is derived from an EMBL/GenBank/DDBJ whole genome shotgun (WGS) entry which is preliminary data.</text>
</comment>
<evidence type="ECO:0000313" key="4">
    <source>
        <dbReference type="Proteomes" id="UP001648503"/>
    </source>
</evidence>
<dbReference type="InterPro" id="IPR001128">
    <property type="entry name" value="Cyt_P450"/>
</dbReference>
<keyword evidence="2" id="KW-0472">Membrane</keyword>
<organism evidence="3 4">
    <name type="scientific">Batrachochytrium salamandrivorans</name>
    <dbReference type="NCBI Taxonomy" id="1357716"/>
    <lineage>
        <taxon>Eukaryota</taxon>
        <taxon>Fungi</taxon>
        <taxon>Fungi incertae sedis</taxon>
        <taxon>Chytridiomycota</taxon>
        <taxon>Chytridiomycota incertae sedis</taxon>
        <taxon>Chytridiomycetes</taxon>
        <taxon>Rhizophydiales</taxon>
        <taxon>Rhizophydiales incertae sedis</taxon>
        <taxon>Batrachochytrium</taxon>
    </lineage>
</organism>
<dbReference type="EMBL" id="JAFCIX010000418">
    <property type="protein sequence ID" value="KAH6591087.1"/>
    <property type="molecule type" value="Genomic_DNA"/>
</dbReference>
<evidence type="ECO:0000256" key="2">
    <source>
        <dbReference type="SAM" id="Phobius"/>
    </source>
</evidence>
<evidence type="ECO:0000256" key="1">
    <source>
        <dbReference type="ARBA" id="ARBA00010617"/>
    </source>
</evidence>
<keyword evidence="2" id="KW-1133">Transmembrane helix</keyword>
<feature type="transmembrane region" description="Helical" evidence="2">
    <location>
        <begin position="46"/>
        <end position="66"/>
    </location>
</feature>
<gene>
    <name evidence="3" type="ORF">BASA50_009087</name>
</gene>
<dbReference type="Pfam" id="PF00067">
    <property type="entry name" value="p450"/>
    <property type="match status" value="1"/>
</dbReference>
<dbReference type="InterPro" id="IPR002401">
    <property type="entry name" value="Cyt_P450_E_grp-I"/>
</dbReference>
<feature type="transmembrane region" description="Helical" evidence="2">
    <location>
        <begin position="12"/>
        <end position="34"/>
    </location>
</feature>
<evidence type="ECO:0008006" key="5">
    <source>
        <dbReference type="Google" id="ProtNLM"/>
    </source>
</evidence>
<proteinExistence type="inferred from homology"/>
<sequence>MSLSGKKLGELMAGVFNVYVTAPAIAVSVALIMVRSLTKSRMSNHVPGPFSWPLVGALPMFLPYILRDQMHEIIDIMCAKYGKIWRVSGINQESFLISDADTIRHILVNPSDYRRGPQFQMASVGIANDALIILPTGPTWASHRKLMQPSFSSSNLIYAAHVSDKCVGTMISSINADIKASDTGVVVVDIYCYSMALALDIIGLVTLKHDFKALHACAAGETCESQVLLEDSLNIVQRRLHTPKYMWRVLGIHTDSHRVKEIAAFNSRLVKKVIEEHEAEENGAIGLEIPGSRDSDVIHFLLKDRLKEKPTYSDEGLADEIIGMVTAGHEASANTFTLAIYALCMNPRVLEKLVAEIDQMYDQHNGNLPLENIKDIQYLEWVIKETQRRHTVVRLISREVVKNAQVMGFQFQAGARFILSLSGVHQDARYWDNPLEFIPERWAQPIVPGTFVPFGEGEMKCVGRHIAMTETRIVITRLLREFTFSVVPGQDLKFITTITHSLKKGFRVHLAKRSHVKWGFITTHVVPGLSRDTNPIRELMYADDVAVFADSEQSLLSASTAVEQWANRLQVAYQAVSIHIVEVPLGIALWKLAKLTCSTRQPMPECGYGLLYLMDLI</sequence>
<reference evidence="3 4" key="1">
    <citation type="submission" date="2021-02" db="EMBL/GenBank/DDBJ databases">
        <title>Variation within the Batrachochytrium salamandrivorans European outbreak.</title>
        <authorList>
            <person name="Kelly M."/>
            <person name="Pasmans F."/>
            <person name="Shea T.P."/>
            <person name="Munoz J.F."/>
            <person name="Carranza S."/>
            <person name="Cuomo C.A."/>
            <person name="Martel A."/>
        </authorList>
    </citation>
    <scope>NUCLEOTIDE SEQUENCE [LARGE SCALE GENOMIC DNA]</scope>
    <source>
        <strain evidence="3 4">AMFP18/2</strain>
    </source>
</reference>